<dbReference type="GO" id="GO:0005856">
    <property type="term" value="C:cytoskeleton"/>
    <property type="evidence" value="ECO:0007669"/>
    <property type="project" value="TreeGrafter"/>
</dbReference>
<protein>
    <submittedName>
        <fullName evidence="3">Ribulose-5-phosphate 4-epimerase/Fuculose-1-phosphate aldolase</fullName>
    </submittedName>
</protein>
<gene>
    <name evidence="3" type="ORF">SAMN07250955_109114</name>
</gene>
<dbReference type="InterPro" id="IPR051017">
    <property type="entry name" value="Aldolase-II_Adducin_sf"/>
</dbReference>
<dbReference type="PANTHER" id="PTHR10672:SF3">
    <property type="entry name" value="PROTEIN HU-LI TAI SHAO"/>
    <property type="match status" value="1"/>
</dbReference>
<dbReference type="Proteomes" id="UP000197065">
    <property type="component" value="Unassembled WGS sequence"/>
</dbReference>
<dbReference type="Gene3D" id="3.40.225.10">
    <property type="entry name" value="Class II aldolase/adducin N-terminal domain"/>
    <property type="match status" value="1"/>
</dbReference>
<dbReference type="SMART" id="SM01007">
    <property type="entry name" value="Aldolase_II"/>
    <property type="match status" value="1"/>
</dbReference>
<reference evidence="3 4" key="1">
    <citation type="submission" date="2017-06" db="EMBL/GenBank/DDBJ databases">
        <authorList>
            <person name="Kim H.J."/>
            <person name="Triplett B.A."/>
        </authorList>
    </citation>
    <scope>NUCLEOTIDE SEQUENCE [LARGE SCALE GENOMIC DNA]</scope>
    <source>
        <strain evidence="3 4">B29T1</strain>
    </source>
</reference>
<dbReference type="InterPro" id="IPR001303">
    <property type="entry name" value="Aldolase_II/adducin_N"/>
</dbReference>
<dbReference type="GO" id="GO:0051015">
    <property type="term" value="F:actin filament binding"/>
    <property type="evidence" value="ECO:0007669"/>
    <property type="project" value="TreeGrafter"/>
</dbReference>
<accession>A0A212RJD0</accession>
<evidence type="ECO:0000313" key="4">
    <source>
        <dbReference type="Proteomes" id="UP000197065"/>
    </source>
</evidence>
<dbReference type="Pfam" id="PF00596">
    <property type="entry name" value="Aldolase_II"/>
    <property type="match status" value="1"/>
</dbReference>
<evidence type="ECO:0000259" key="2">
    <source>
        <dbReference type="SMART" id="SM01007"/>
    </source>
</evidence>
<dbReference type="SUPFAM" id="SSF53639">
    <property type="entry name" value="AraD/HMP-PK domain-like"/>
    <property type="match status" value="1"/>
</dbReference>
<proteinExistence type="inferred from homology"/>
<dbReference type="PANTHER" id="PTHR10672">
    <property type="entry name" value="ADDUCIN"/>
    <property type="match status" value="1"/>
</dbReference>
<feature type="domain" description="Class II aldolase/adducin N-terminal" evidence="2">
    <location>
        <begin position="19"/>
        <end position="201"/>
    </location>
</feature>
<sequence length="252" mass="28019">MAEPAFAPRMDMNERQLRIDLAAAFRLVVREGWHEAVANHFSVALSADGHRFLLNPQWVHFATLRASDLVLLDAGMLDEGGLPANIDATAWTIHGTMHAKLPQARCILHLHPPYATALSCLADPDIKPIDQTTARFFRRLAIDLDYGGMADEMAEGLRLVQAMGDKRTMMMGNHGVLATGETVAEAFDSLYHLERACRTLMLAYASGKPLNVLGDEVAEKTARSWDHMPGWAEAHFAQMKRLLDRDEPDYAD</sequence>
<dbReference type="RefSeq" id="WP_243389883.1">
    <property type="nucleotide sequence ID" value="NZ_FYEH01000009.1"/>
</dbReference>
<comment type="similarity">
    <text evidence="1">Belongs to the aldolase class II family.</text>
</comment>
<keyword evidence="4" id="KW-1185">Reference proteome</keyword>
<evidence type="ECO:0000256" key="1">
    <source>
        <dbReference type="ARBA" id="ARBA00037961"/>
    </source>
</evidence>
<evidence type="ECO:0000313" key="3">
    <source>
        <dbReference type="EMBL" id="SNB72512.1"/>
    </source>
</evidence>
<organism evidence="3 4">
    <name type="scientific">Arboricoccus pini</name>
    <dbReference type="NCBI Taxonomy" id="1963835"/>
    <lineage>
        <taxon>Bacteria</taxon>
        <taxon>Pseudomonadati</taxon>
        <taxon>Pseudomonadota</taxon>
        <taxon>Alphaproteobacteria</taxon>
        <taxon>Geminicoccales</taxon>
        <taxon>Geminicoccaceae</taxon>
        <taxon>Arboricoccus</taxon>
    </lineage>
</organism>
<dbReference type="AlphaFoldDB" id="A0A212RJD0"/>
<dbReference type="NCBIfam" id="NF005689">
    <property type="entry name" value="PRK07490.1"/>
    <property type="match status" value="1"/>
</dbReference>
<dbReference type="EMBL" id="FYEH01000009">
    <property type="protein sequence ID" value="SNB72512.1"/>
    <property type="molecule type" value="Genomic_DNA"/>
</dbReference>
<dbReference type="InterPro" id="IPR036409">
    <property type="entry name" value="Aldolase_II/adducin_N_sf"/>
</dbReference>
<name>A0A212RJD0_9PROT</name>